<keyword evidence="3" id="KW-1185">Reference proteome</keyword>
<gene>
    <name evidence="2" type="ORF">HCJ92_00820</name>
</gene>
<evidence type="ECO:0000313" key="3">
    <source>
        <dbReference type="Proteomes" id="UP000746503"/>
    </source>
</evidence>
<evidence type="ECO:0000313" key="2">
    <source>
        <dbReference type="EMBL" id="NJP64863.1"/>
    </source>
</evidence>
<dbReference type="RefSeq" id="WP_167931389.1">
    <property type="nucleotide sequence ID" value="NZ_JAAVJB010000003.1"/>
</dbReference>
<dbReference type="SUPFAM" id="SSF52540">
    <property type="entry name" value="P-loop containing nucleoside triphosphate hydrolases"/>
    <property type="match status" value="1"/>
</dbReference>
<organism evidence="2 3">
    <name type="scientific">Streptomyces spiramenti</name>
    <dbReference type="NCBI Taxonomy" id="2720606"/>
    <lineage>
        <taxon>Bacteria</taxon>
        <taxon>Bacillati</taxon>
        <taxon>Actinomycetota</taxon>
        <taxon>Actinomycetes</taxon>
        <taxon>Kitasatosporales</taxon>
        <taxon>Streptomycetaceae</taxon>
        <taxon>Streptomyces</taxon>
    </lineage>
</organism>
<reference evidence="2 3" key="1">
    <citation type="submission" date="2020-03" db="EMBL/GenBank/DDBJ databases">
        <title>Draft genome of Streptomyces sp. ventii, isolated from the Axial Seamount in the Pacific Ocean, and resequencing of the two type strains Streptomyces lonarensis strain NCL 716 and Streptomyces bohaiensis strain 11A07.</title>
        <authorList>
            <person name="Loughran R.M."/>
            <person name="Pfannmuller K.M."/>
            <person name="Wasson B.J."/>
            <person name="Deadmond M.C."/>
            <person name="Paddock B.E."/>
            <person name="Koyack M.J."/>
            <person name="Gallegos D.A."/>
            <person name="Mitchell E.A."/>
            <person name="Ushijima B."/>
            <person name="Saw J.H."/>
            <person name="Mcphail K.L."/>
            <person name="Videau P."/>
        </authorList>
    </citation>
    <scope>NUCLEOTIDE SEQUENCE [LARGE SCALE GENOMIC DNA]</scope>
    <source>
        <strain evidence="3">5675061</strain>
    </source>
</reference>
<sequence>MALIAVAADKGSPGVTTIAVALAALWPRRALLAEVDPAGGDLVYRSAREDGRPLDPGTGLLSLAATARRGIAAEQLWDHSQRVSGGLDVIVGLTSSDQGTGVSGQFGALGKAFAELARSPHEEAAADVVADCGRLGPDSPALALLPHAAVVLLVTRAQPENLAHARERVLALSGKLHGQHRGAAQHGRPPIGLLLVTDPSQGSRIAGQVNEMLTAAGSGARVAGLVAEDAAGADQLAGRRRRGRVDKSLLVRSARKVVADLHQTYRELAPAVTGAVGTLPPPQPAAGAVPPPSHGHAPVPPQYGAQGPYAPAPTPPGGPWPPPTAPPAGGGYGYPTGGGYGYPASGNGPRGGHR</sequence>
<feature type="compositionally biased region" description="Pro residues" evidence="1">
    <location>
        <begin position="279"/>
        <end position="301"/>
    </location>
</feature>
<dbReference type="Gene3D" id="3.40.50.300">
    <property type="entry name" value="P-loop containing nucleotide triphosphate hydrolases"/>
    <property type="match status" value="1"/>
</dbReference>
<protein>
    <submittedName>
        <fullName evidence="2">Uncharacterized protein</fullName>
    </submittedName>
</protein>
<dbReference type="InterPro" id="IPR027417">
    <property type="entry name" value="P-loop_NTPase"/>
</dbReference>
<accession>A0ABX1AJT2</accession>
<proteinExistence type="predicted"/>
<feature type="compositionally biased region" description="Gly residues" evidence="1">
    <location>
        <begin position="328"/>
        <end position="341"/>
    </location>
</feature>
<dbReference type="EMBL" id="JAAVJB010000003">
    <property type="protein sequence ID" value="NJP64863.1"/>
    <property type="molecule type" value="Genomic_DNA"/>
</dbReference>
<evidence type="ECO:0000256" key="1">
    <source>
        <dbReference type="SAM" id="MobiDB-lite"/>
    </source>
</evidence>
<comment type="caution">
    <text evidence="2">The sequence shown here is derived from an EMBL/GenBank/DDBJ whole genome shotgun (WGS) entry which is preliminary data.</text>
</comment>
<feature type="compositionally biased region" description="Pro residues" evidence="1">
    <location>
        <begin position="310"/>
        <end position="326"/>
    </location>
</feature>
<feature type="region of interest" description="Disordered" evidence="1">
    <location>
        <begin position="274"/>
        <end position="354"/>
    </location>
</feature>
<name>A0ABX1AJT2_9ACTN</name>
<dbReference type="Proteomes" id="UP000746503">
    <property type="component" value="Unassembled WGS sequence"/>
</dbReference>